<dbReference type="EMBL" id="SDKM01000031">
    <property type="protein sequence ID" value="RYP83628.1"/>
    <property type="molecule type" value="Genomic_DNA"/>
</dbReference>
<accession>A0A4Q4Z7Y1</accession>
<gene>
    <name evidence="1" type="ORF">EKO23_18625</name>
</gene>
<comment type="caution">
    <text evidence="1">The sequence shown here is derived from an EMBL/GenBank/DDBJ whole genome shotgun (WGS) entry which is preliminary data.</text>
</comment>
<keyword evidence="2" id="KW-1185">Reference proteome</keyword>
<proteinExistence type="predicted"/>
<protein>
    <recommendedName>
        <fullName evidence="3">DUF559 domain-containing protein</fullName>
    </recommendedName>
</protein>
<sequence>MARHRWDPVCPAPTGLVVPVPVDPQGRRGPTRAQARGKGWRTTTRGLFVPAATANDMPEQRILEQSMLLPTVGAVTGWAACRLFGGNFFDGLAGDGSTLLPVPLSIGPGGNIRQQPGIVLCFDRLPLVDVVRRHGIRTVPATRATFDAMRLASGVRSAVVVLDMAVAASVTSIERVAAYTLAHPGLTRIAQVRTALPLGREGSRSPRETCLRLVWGLDAGLPRPEVNCPVYDRESGRLLGIADLLDVEAGLAVEFDGADHRSVGQHTRDVEKDEAFRSRGLEVCRVTGPDLRDRALVVRRLLATRRRALFEPTETRAWVGIPFPDSAERAIAERELREALRSDLASGS</sequence>
<dbReference type="OrthoDB" id="3771067at2"/>
<dbReference type="AlphaFoldDB" id="A0A4Q4Z7Y1"/>
<dbReference type="Proteomes" id="UP000295198">
    <property type="component" value="Unassembled WGS sequence"/>
</dbReference>
<evidence type="ECO:0000313" key="1">
    <source>
        <dbReference type="EMBL" id="RYP83628.1"/>
    </source>
</evidence>
<evidence type="ECO:0000313" key="2">
    <source>
        <dbReference type="Proteomes" id="UP000295198"/>
    </source>
</evidence>
<organism evidence="1 2">
    <name type="scientific">Nocardioides guangzhouensis</name>
    <dbReference type="NCBI Taxonomy" id="2497878"/>
    <lineage>
        <taxon>Bacteria</taxon>
        <taxon>Bacillati</taxon>
        <taxon>Actinomycetota</taxon>
        <taxon>Actinomycetes</taxon>
        <taxon>Propionibacteriales</taxon>
        <taxon>Nocardioidaceae</taxon>
        <taxon>Nocardioides</taxon>
    </lineage>
</organism>
<dbReference type="RefSeq" id="WP_134719634.1">
    <property type="nucleotide sequence ID" value="NZ_SDKM01000031.1"/>
</dbReference>
<name>A0A4Q4Z7Y1_9ACTN</name>
<reference evidence="1 2" key="1">
    <citation type="submission" date="2019-01" db="EMBL/GenBank/DDBJ databases">
        <title>Nocardioides guangzhouensis sp. nov., an actinobacterium isolated from soil.</title>
        <authorList>
            <person name="Fu Y."/>
            <person name="Cai Y."/>
            <person name="Lin Z."/>
            <person name="Chen P."/>
        </authorList>
    </citation>
    <scope>NUCLEOTIDE SEQUENCE [LARGE SCALE GENOMIC DNA]</scope>
    <source>
        <strain evidence="1 2">130</strain>
    </source>
</reference>
<evidence type="ECO:0008006" key="3">
    <source>
        <dbReference type="Google" id="ProtNLM"/>
    </source>
</evidence>